<accession>A0A975PG30</accession>
<dbReference type="Proteomes" id="UP000676169">
    <property type="component" value="Chromosome"/>
</dbReference>
<dbReference type="RefSeq" id="WP_211633030.1">
    <property type="nucleotide sequence ID" value="NZ_CP073100.1"/>
</dbReference>
<dbReference type="KEGG" id="lamb:KBB96_05025"/>
<evidence type="ECO:0000313" key="2">
    <source>
        <dbReference type="EMBL" id="QUE52255.1"/>
    </source>
</evidence>
<evidence type="ECO:0000259" key="1">
    <source>
        <dbReference type="SMART" id="SM00953"/>
    </source>
</evidence>
<name>A0A975PG30_9BACT</name>
<dbReference type="EMBL" id="CP073100">
    <property type="protein sequence ID" value="QUE52255.1"/>
    <property type="molecule type" value="Genomic_DNA"/>
</dbReference>
<protein>
    <submittedName>
        <fullName evidence="2">RES family NAD+ phosphorylase</fullName>
    </submittedName>
</protein>
<dbReference type="AlphaFoldDB" id="A0A975PG30"/>
<keyword evidence="3" id="KW-1185">Reference proteome</keyword>
<reference evidence="2" key="1">
    <citation type="submission" date="2021-04" db="EMBL/GenBank/DDBJ databases">
        <title>Luteolibacter sp. 32A isolated from the skin of an Anderson's salamander (Ambystoma andersonii).</title>
        <authorList>
            <person name="Spergser J."/>
            <person name="Busse H.-J."/>
        </authorList>
    </citation>
    <scope>NUCLEOTIDE SEQUENCE</scope>
    <source>
        <strain evidence="2">32A</strain>
    </source>
</reference>
<dbReference type="InterPro" id="IPR014914">
    <property type="entry name" value="RES_dom"/>
</dbReference>
<feature type="domain" description="RES" evidence="1">
    <location>
        <begin position="208"/>
        <end position="362"/>
    </location>
</feature>
<proteinExistence type="predicted"/>
<evidence type="ECO:0000313" key="3">
    <source>
        <dbReference type="Proteomes" id="UP000676169"/>
    </source>
</evidence>
<gene>
    <name evidence="2" type="ORF">KBB96_05025</name>
</gene>
<dbReference type="SMART" id="SM00953">
    <property type="entry name" value="RES"/>
    <property type="match status" value="1"/>
</dbReference>
<dbReference type="Pfam" id="PF08808">
    <property type="entry name" value="RES"/>
    <property type="match status" value="1"/>
</dbReference>
<organism evidence="2 3">
    <name type="scientific">Luteolibacter ambystomatis</name>
    <dbReference type="NCBI Taxonomy" id="2824561"/>
    <lineage>
        <taxon>Bacteria</taxon>
        <taxon>Pseudomonadati</taxon>
        <taxon>Verrucomicrobiota</taxon>
        <taxon>Verrucomicrobiia</taxon>
        <taxon>Verrucomicrobiales</taxon>
        <taxon>Verrucomicrobiaceae</taxon>
        <taxon>Luteolibacter</taxon>
    </lineage>
</organism>
<sequence>MGDQYLRNEIQGQGKIRKCFHCKTRRNACNIKLVATKVERVFESHFVRTDTEPSAWEYTLIKEMDYDWDREGEPVSAVVAEIAGVDDEVADAIVEELEDRHSDFDSAAMGEECEFDSQSHYAPRLLDGYNRYHQSWNSLEERLRHECRFIGRSSQAILDEVFAEVESLVTREGGPVVRLIGPGTTFGELFRARVFQSIIGLEKGLARPDLEVGPPPLGQASAGRMNAQGISVFYGALDAGTALAEVRPPVGANVIVTKFRVTRDLRVLDVAALKEIITRESYFDPRHQQLLERAAFLGILAGKMTAPVLPGNEGSQYLVTQVVADYLASEHDLDGMIYPSVQVTNGVNVVLFHRASRVAAIDLPEGTEIEIEPDGWDEDGPSDDFLVVERVPGVVPPPARPAHEGADNSFLLGMLLSMESGDLRQISLEILLDQTEVRRVRSVVFHTAESGVRRVRREGEE</sequence>